<dbReference type="Gene3D" id="6.10.140.30">
    <property type="entry name" value="Anti-sigma-28 factor FlgM"/>
    <property type="match status" value="1"/>
</dbReference>
<feature type="region of interest" description="Disordered" evidence="9">
    <location>
        <begin position="1"/>
        <end position="38"/>
    </location>
</feature>
<name>A0A840BKS9_9RHOO</name>
<evidence type="ECO:0000256" key="7">
    <source>
        <dbReference type="ARBA" id="ARBA00024739"/>
    </source>
</evidence>
<evidence type="ECO:0000256" key="9">
    <source>
        <dbReference type="SAM" id="MobiDB-lite"/>
    </source>
</evidence>
<reference evidence="11 12" key="1">
    <citation type="submission" date="2020-08" db="EMBL/GenBank/DDBJ databases">
        <title>Genomic Encyclopedia of Type Strains, Phase IV (KMG-IV): sequencing the most valuable type-strain genomes for metagenomic binning, comparative biology and taxonomic classification.</title>
        <authorList>
            <person name="Goeker M."/>
        </authorList>
    </citation>
    <scope>NUCLEOTIDE SEQUENCE [LARGE SCALE GENOMIC DNA]</scope>
    <source>
        <strain evidence="11 12">DSM 106739</strain>
    </source>
</reference>
<dbReference type="GO" id="GO:0044781">
    <property type="term" value="P:bacterial-type flagellum organization"/>
    <property type="evidence" value="ECO:0007669"/>
    <property type="project" value="UniProtKB-KW"/>
</dbReference>
<proteinExistence type="inferred from homology"/>
<dbReference type="RefSeq" id="WP_183631421.1">
    <property type="nucleotide sequence ID" value="NZ_BAABLE010000011.1"/>
</dbReference>
<evidence type="ECO:0000313" key="11">
    <source>
        <dbReference type="EMBL" id="MBB4011127.1"/>
    </source>
</evidence>
<keyword evidence="5" id="KW-0805">Transcription regulation</keyword>
<dbReference type="EMBL" id="JACIET010000001">
    <property type="protein sequence ID" value="MBB4011127.1"/>
    <property type="molecule type" value="Genomic_DNA"/>
</dbReference>
<comment type="function">
    <text evidence="7">Responsible for the coupling of flagellin expression to flagellar assembly by preventing expression of the flagellin genes when a component of the middle class of proteins is defective. It negatively regulates flagellar genes by inhibiting the activity of FliA by directly binding to FliA.</text>
</comment>
<dbReference type="InterPro" id="IPR031316">
    <property type="entry name" value="FlgM_C"/>
</dbReference>
<sequence length="101" mass="10615">MKIEGTYKGVGNAGDVKARGPRESAAKPGAEAGSKVEVSPLASQLQQLQGTLTSVPEVDATKVGELKQAISEGRFRVNPEKVADGLLESVRQMLTAQPRQA</sequence>
<feature type="compositionally biased region" description="Basic and acidic residues" evidence="9">
    <location>
        <begin position="16"/>
        <end position="25"/>
    </location>
</feature>
<dbReference type="AlphaFoldDB" id="A0A840BKS9"/>
<protein>
    <recommendedName>
        <fullName evidence="2">Negative regulator of flagellin synthesis</fullName>
    </recommendedName>
    <alternativeName>
        <fullName evidence="8">Anti-sigma-28 factor</fullName>
    </alternativeName>
</protein>
<dbReference type="NCBIfam" id="TIGR03824">
    <property type="entry name" value="FlgM_jcvi"/>
    <property type="match status" value="1"/>
</dbReference>
<keyword evidence="12" id="KW-1185">Reference proteome</keyword>
<keyword evidence="4" id="KW-1005">Bacterial flagellum biogenesis</keyword>
<evidence type="ECO:0000259" key="10">
    <source>
        <dbReference type="Pfam" id="PF04316"/>
    </source>
</evidence>
<dbReference type="InterPro" id="IPR007412">
    <property type="entry name" value="FlgM"/>
</dbReference>
<evidence type="ECO:0000313" key="12">
    <source>
        <dbReference type="Proteomes" id="UP000561045"/>
    </source>
</evidence>
<evidence type="ECO:0000256" key="3">
    <source>
        <dbReference type="ARBA" id="ARBA00022491"/>
    </source>
</evidence>
<comment type="caution">
    <text evidence="11">The sequence shown here is derived from an EMBL/GenBank/DDBJ whole genome shotgun (WGS) entry which is preliminary data.</text>
</comment>
<keyword evidence="11" id="KW-0969">Cilium</keyword>
<dbReference type="SUPFAM" id="SSF101498">
    <property type="entry name" value="Anti-sigma factor FlgM"/>
    <property type="match status" value="1"/>
</dbReference>
<dbReference type="Proteomes" id="UP000561045">
    <property type="component" value="Unassembled WGS sequence"/>
</dbReference>
<evidence type="ECO:0000256" key="5">
    <source>
        <dbReference type="ARBA" id="ARBA00023015"/>
    </source>
</evidence>
<evidence type="ECO:0000256" key="8">
    <source>
        <dbReference type="ARBA" id="ARBA00030117"/>
    </source>
</evidence>
<keyword evidence="3" id="KW-0678">Repressor</keyword>
<feature type="domain" description="Anti-sigma-28 factor FlgM C-terminal" evidence="10">
    <location>
        <begin position="35"/>
        <end position="88"/>
    </location>
</feature>
<evidence type="ECO:0000256" key="4">
    <source>
        <dbReference type="ARBA" id="ARBA00022795"/>
    </source>
</evidence>
<evidence type="ECO:0000256" key="6">
    <source>
        <dbReference type="ARBA" id="ARBA00023163"/>
    </source>
</evidence>
<gene>
    <name evidence="11" type="ORF">GGR36_000435</name>
</gene>
<keyword evidence="11" id="KW-0282">Flagellum</keyword>
<evidence type="ECO:0000256" key="1">
    <source>
        <dbReference type="ARBA" id="ARBA00005322"/>
    </source>
</evidence>
<dbReference type="Pfam" id="PF04316">
    <property type="entry name" value="FlgM"/>
    <property type="match status" value="1"/>
</dbReference>
<comment type="similarity">
    <text evidence="1">Belongs to the FlgM family.</text>
</comment>
<dbReference type="InterPro" id="IPR035890">
    <property type="entry name" value="Anti-sigma-28_factor_FlgM_sf"/>
</dbReference>
<dbReference type="GO" id="GO:0045892">
    <property type="term" value="P:negative regulation of DNA-templated transcription"/>
    <property type="evidence" value="ECO:0007669"/>
    <property type="project" value="InterPro"/>
</dbReference>
<evidence type="ECO:0000256" key="2">
    <source>
        <dbReference type="ARBA" id="ARBA00017823"/>
    </source>
</evidence>
<accession>A0A840BKS9</accession>
<keyword evidence="11" id="KW-0966">Cell projection</keyword>
<keyword evidence="6" id="KW-0804">Transcription</keyword>
<organism evidence="11 12">
    <name type="scientific">Niveibacterium umoris</name>
    <dbReference type="NCBI Taxonomy" id="1193620"/>
    <lineage>
        <taxon>Bacteria</taxon>
        <taxon>Pseudomonadati</taxon>
        <taxon>Pseudomonadota</taxon>
        <taxon>Betaproteobacteria</taxon>
        <taxon>Rhodocyclales</taxon>
        <taxon>Rhodocyclaceae</taxon>
        <taxon>Niveibacterium</taxon>
    </lineage>
</organism>